<dbReference type="GO" id="GO:0005654">
    <property type="term" value="C:nucleoplasm"/>
    <property type="evidence" value="ECO:0007669"/>
    <property type="project" value="TreeGrafter"/>
</dbReference>
<dbReference type="InterPro" id="IPR029071">
    <property type="entry name" value="Ubiquitin-like_domsf"/>
</dbReference>
<evidence type="ECO:0000259" key="1">
    <source>
        <dbReference type="PROSITE" id="PS50053"/>
    </source>
</evidence>
<accession>A0A1Q3CM28</accession>
<dbReference type="InParanoid" id="A0A1Q3CM28"/>
<dbReference type="SUPFAM" id="SSF54236">
    <property type="entry name" value="Ubiquitin-like"/>
    <property type="match status" value="2"/>
</dbReference>
<feature type="domain" description="Ubiquitin-like" evidence="1">
    <location>
        <begin position="18"/>
        <end position="77"/>
    </location>
</feature>
<dbReference type="EMBL" id="BDDD01002368">
    <property type="protein sequence ID" value="GAV81299.1"/>
    <property type="molecule type" value="Genomic_DNA"/>
</dbReference>
<dbReference type="GO" id="GO:0005829">
    <property type="term" value="C:cytosol"/>
    <property type="evidence" value="ECO:0007669"/>
    <property type="project" value="TreeGrafter"/>
</dbReference>
<dbReference type="PANTHER" id="PTHR10621">
    <property type="entry name" value="UV EXCISION REPAIR PROTEIN RAD23"/>
    <property type="match status" value="1"/>
</dbReference>
<dbReference type="PROSITE" id="PS50053">
    <property type="entry name" value="UBIQUITIN_2"/>
    <property type="match status" value="2"/>
</dbReference>
<feature type="domain" description="Ubiquitin-like" evidence="1">
    <location>
        <begin position="82"/>
        <end position="149"/>
    </location>
</feature>
<gene>
    <name evidence="2" type="ORF">CFOL_v3_24757</name>
</gene>
<dbReference type="GO" id="GO:0043130">
    <property type="term" value="F:ubiquitin binding"/>
    <property type="evidence" value="ECO:0007669"/>
    <property type="project" value="TreeGrafter"/>
</dbReference>
<reference evidence="3" key="1">
    <citation type="submission" date="2016-04" db="EMBL/GenBank/DDBJ databases">
        <title>Cephalotus genome sequencing.</title>
        <authorList>
            <person name="Fukushima K."/>
            <person name="Hasebe M."/>
            <person name="Fang X."/>
        </authorList>
    </citation>
    <scope>NUCLEOTIDE SEQUENCE [LARGE SCALE GENOMIC DNA]</scope>
    <source>
        <strain evidence="3">cv. St1</strain>
    </source>
</reference>
<name>A0A1Q3CM28_CEPFO</name>
<proteinExistence type="predicted"/>
<dbReference type="AlphaFoldDB" id="A0A1Q3CM28"/>
<sequence length="158" mass="18458">MVWYKTFLVDGAVVKPRITMPTTATIRQLKEQIEEYTGVPVSRQILTYKYNTKLIDDFTINQYDFSLIPTILLQVEKDPEQMDVNITVTSEAFKVSLKVHQMETVMELKQRIGQMWGIETKDITLSHISTIMKDDHFLHMYYVIEGSDVKFTRTGHYS</sequence>
<dbReference type="OrthoDB" id="2012182at2759"/>
<evidence type="ECO:0000313" key="2">
    <source>
        <dbReference type="EMBL" id="GAV81299.1"/>
    </source>
</evidence>
<dbReference type="GO" id="GO:0031593">
    <property type="term" value="F:polyubiquitin modification-dependent protein binding"/>
    <property type="evidence" value="ECO:0007669"/>
    <property type="project" value="TreeGrafter"/>
</dbReference>
<protein>
    <submittedName>
        <fullName evidence="2">Ubiquitin domain-containing protein</fullName>
    </submittedName>
</protein>
<dbReference type="GO" id="GO:0043161">
    <property type="term" value="P:proteasome-mediated ubiquitin-dependent protein catabolic process"/>
    <property type="evidence" value="ECO:0007669"/>
    <property type="project" value="TreeGrafter"/>
</dbReference>
<dbReference type="GO" id="GO:0070628">
    <property type="term" value="F:proteasome binding"/>
    <property type="evidence" value="ECO:0007669"/>
    <property type="project" value="TreeGrafter"/>
</dbReference>
<dbReference type="InterPro" id="IPR000626">
    <property type="entry name" value="Ubiquitin-like_dom"/>
</dbReference>
<dbReference type="Gene3D" id="3.10.20.90">
    <property type="entry name" value="Phosphatidylinositol 3-kinase Catalytic Subunit, Chain A, domain 1"/>
    <property type="match status" value="2"/>
</dbReference>
<comment type="caution">
    <text evidence="2">The sequence shown here is derived from an EMBL/GenBank/DDBJ whole genome shotgun (WGS) entry which is preliminary data.</text>
</comment>
<organism evidence="2 3">
    <name type="scientific">Cephalotus follicularis</name>
    <name type="common">Albany pitcher plant</name>
    <dbReference type="NCBI Taxonomy" id="3775"/>
    <lineage>
        <taxon>Eukaryota</taxon>
        <taxon>Viridiplantae</taxon>
        <taxon>Streptophyta</taxon>
        <taxon>Embryophyta</taxon>
        <taxon>Tracheophyta</taxon>
        <taxon>Spermatophyta</taxon>
        <taxon>Magnoliopsida</taxon>
        <taxon>eudicotyledons</taxon>
        <taxon>Gunneridae</taxon>
        <taxon>Pentapetalae</taxon>
        <taxon>rosids</taxon>
        <taxon>fabids</taxon>
        <taxon>Oxalidales</taxon>
        <taxon>Cephalotaceae</taxon>
        <taxon>Cephalotus</taxon>
    </lineage>
</organism>
<dbReference type="PANTHER" id="PTHR10621:SF63">
    <property type="entry name" value="UBIQUITIN-LIKE DOMAIN-CONTAINING PROTEIN"/>
    <property type="match status" value="1"/>
</dbReference>
<dbReference type="CDD" id="cd17039">
    <property type="entry name" value="Ubl_ubiquitin_like"/>
    <property type="match status" value="2"/>
</dbReference>
<keyword evidence="3" id="KW-1185">Reference proteome</keyword>
<evidence type="ECO:0000313" key="3">
    <source>
        <dbReference type="Proteomes" id="UP000187406"/>
    </source>
</evidence>
<dbReference type="Proteomes" id="UP000187406">
    <property type="component" value="Unassembled WGS sequence"/>
</dbReference>
<dbReference type="Pfam" id="PF00240">
    <property type="entry name" value="ubiquitin"/>
    <property type="match status" value="2"/>
</dbReference>